<keyword evidence="2 4" id="KW-0238">DNA-binding</keyword>
<name>A0A5Q5BSQ9_MYCSS</name>
<dbReference type="Pfam" id="PF00440">
    <property type="entry name" value="TetR_N"/>
    <property type="match status" value="1"/>
</dbReference>
<dbReference type="PRINTS" id="PR00455">
    <property type="entry name" value="HTHTETR"/>
</dbReference>
<dbReference type="PANTHER" id="PTHR47506:SF1">
    <property type="entry name" value="HTH-TYPE TRANSCRIPTIONAL REGULATOR YJDC"/>
    <property type="match status" value="1"/>
</dbReference>
<dbReference type="PROSITE" id="PS50977">
    <property type="entry name" value="HTH_TETR_2"/>
    <property type="match status" value="1"/>
</dbReference>
<dbReference type="Gene3D" id="1.10.357.10">
    <property type="entry name" value="Tetracycline Repressor, domain 2"/>
    <property type="match status" value="1"/>
</dbReference>
<dbReference type="InterPro" id="IPR001647">
    <property type="entry name" value="HTH_TetR"/>
</dbReference>
<dbReference type="InterPro" id="IPR011075">
    <property type="entry name" value="TetR_C"/>
</dbReference>
<evidence type="ECO:0000256" key="2">
    <source>
        <dbReference type="ARBA" id="ARBA00023125"/>
    </source>
</evidence>
<dbReference type="PROSITE" id="PS01081">
    <property type="entry name" value="HTH_TETR_1"/>
    <property type="match status" value="1"/>
</dbReference>
<keyword evidence="3" id="KW-0804">Transcription</keyword>
<feature type="DNA-binding region" description="H-T-H motif" evidence="4">
    <location>
        <begin position="41"/>
        <end position="60"/>
    </location>
</feature>
<evidence type="ECO:0000256" key="1">
    <source>
        <dbReference type="ARBA" id="ARBA00023015"/>
    </source>
</evidence>
<evidence type="ECO:0000256" key="4">
    <source>
        <dbReference type="PROSITE-ProRule" id="PRU00335"/>
    </source>
</evidence>
<evidence type="ECO:0000259" key="5">
    <source>
        <dbReference type="PROSITE" id="PS50977"/>
    </source>
</evidence>
<dbReference type="InterPro" id="IPR036271">
    <property type="entry name" value="Tet_transcr_reg_TetR-rel_C_sf"/>
</dbReference>
<dbReference type="InterPro" id="IPR023772">
    <property type="entry name" value="DNA-bd_HTH_TetR-type_CS"/>
</dbReference>
<dbReference type="EMBL" id="CP000384">
    <property type="protein sequence ID" value="ABG11439.1"/>
    <property type="molecule type" value="Genomic_DNA"/>
</dbReference>
<dbReference type="KEGG" id="mmc:Mmcs_5338"/>
<dbReference type="InterPro" id="IPR009057">
    <property type="entry name" value="Homeodomain-like_sf"/>
</dbReference>
<proteinExistence type="predicted"/>
<evidence type="ECO:0000313" key="6">
    <source>
        <dbReference type="EMBL" id="ABG11439.1"/>
    </source>
</evidence>
<gene>
    <name evidence="6" type="ordered locus">Mmcs_5338</name>
</gene>
<accession>A0A5Q5BSQ9</accession>
<keyword evidence="1" id="KW-0805">Transcription regulation</keyword>
<dbReference type="SUPFAM" id="SSF46689">
    <property type="entry name" value="Homeodomain-like"/>
    <property type="match status" value="1"/>
</dbReference>
<dbReference type="PANTHER" id="PTHR47506">
    <property type="entry name" value="TRANSCRIPTIONAL REGULATORY PROTEIN"/>
    <property type="match status" value="1"/>
</dbReference>
<organism evidence="6">
    <name type="scientific">Mycobacterium sp. (strain MCS)</name>
    <dbReference type="NCBI Taxonomy" id="164756"/>
    <lineage>
        <taxon>Bacteria</taxon>
        <taxon>Bacillati</taxon>
        <taxon>Actinomycetota</taxon>
        <taxon>Actinomycetes</taxon>
        <taxon>Mycobacteriales</taxon>
        <taxon>Mycobacteriaceae</taxon>
        <taxon>Mycobacterium</taxon>
    </lineage>
</organism>
<dbReference type="Pfam" id="PF16925">
    <property type="entry name" value="TetR_C_13"/>
    <property type="match status" value="1"/>
</dbReference>
<dbReference type="AlphaFoldDB" id="A0A5Q5BSQ9"/>
<dbReference type="Gene3D" id="1.10.10.60">
    <property type="entry name" value="Homeodomain-like"/>
    <property type="match status" value="1"/>
</dbReference>
<dbReference type="GO" id="GO:0003677">
    <property type="term" value="F:DNA binding"/>
    <property type="evidence" value="ECO:0007669"/>
    <property type="project" value="UniProtKB-UniRule"/>
</dbReference>
<dbReference type="SUPFAM" id="SSF48498">
    <property type="entry name" value="Tetracyclin repressor-like, C-terminal domain"/>
    <property type="match status" value="1"/>
</dbReference>
<feature type="domain" description="HTH tetR-type" evidence="5">
    <location>
        <begin position="18"/>
        <end position="78"/>
    </location>
</feature>
<sequence length="213" mass="22569">MYRSVVNEYHAGMARPRKFDEAEVVEASRDLFWDQGYAATSIDDLSAATGLGRGSFYKAFGDKHSMFLRSLELYCTEALDGIRAELRNPDLSAYDRLVGHVRGTAAGVASDTDRRGCLLAKSAAELSATDPAVAKLVKRTLDGWLRELTATVSAAQADGDVPADTDAKAMASLLLVVLRGMEALRKGGASATTVKMAAEQAIAMLAVPAPVAG</sequence>
<evidence type="ECO:0000256" key="3">
    <source>
        <dbReference type="ARBA" id="ARBA00023163"/>
    </source>
</evidence>
<protein>
    <submittedName>
        <fullName evidence="6">Transcriptional regulator, TetR family</fullName>
    </submittedName>
</protein>
<reference evidence="6" key="1">
    <citation type="submission" date="2006-06" db="EMBL/GenBank/DDBJ databases">
        <title>Complete sequence of chromosome of Mycobacterium sp. MCS.</title>
        <authorList>
            <consortium name="US DOE Joint Genome Institute"/>
            <person name="Copeland A."/>
            <person name="Lucas S."/>
            <person name="Lapidus A."/>
            <person name="Barry K."/>
            <person name="Detter J.C."/>
            <person name="Glavina del Rio T."/>
            <person name="Hammon N."/>
            <person name="Israni S."/>
            <person name="Dalin E."/>
            <person name="Tice H."/>
            <person name="Pitluck S."/>
            <person name="Martinez M."/>
            <person name="Schmutz J."/>
            <person name="Larimer F."/>
            <person name="Land M."/>
            <person name="Hauser L."/>
            <person name="Kyrpides N."/>
            <person name="Kim E."/>
            <person name="Miller C.D."/>
            <person name="Hughes J.E."/>
            <person name="Anderson A.J."/>
            <person name="Sims R.C."/>
            <person name="Richardson P."/>
        </authorList>
    </citation>
    <scope>NUCLEOTIDE SEQUENCE [LARGE SCALE GENOMIC DNA]</scope>
    <source>
        <strain evidence="6">MCS</strain>
    </source>
</reference>